<feature type="repeat" description="WD" evidence="3">
    <location>
        <begin position="363"/>
        <end position="404"/>
    </location>
</feature>
<proteinExistence type="predicted"/>
<keyword evidence="4" id="KW-0812">Transmembrane</keyword>
<dbReference type="EMBL" id="MPUH01001658">
    <property type="protein sequence ID" value="OMJ66682.1"/>
    <property type="molecule type" value="Genomic_DNA"/>
</dbReference>
<dbReference type="SUPFAM" id="SSF50978">
    <property type="entry name" value="WD40 repeat-like"/>
    <property type="match status" value="1"/>
</dbReference>
<dbReference type="InterPro" id="IPR011047">
    <property type="entry name" value="Quinoprotein_ADH-like_sf"/>
</dbReference>
<evidence type="ECO:0000256" key="2">
    <source>
        <dbReference type="ARBA" id="ARBA00022737"/>
    </source>
</evidence>
<protein>
    <submittedName>
        <fullName evidence="5">Uncharacterized protein</fullName>
    </submittedName>
</protein>
<sequence>MSGLEYIMRRAVGSSAPDSSKDEPPTDIEGAMKQVSNYIQSNLPTVIEIEMIPMCFDLIEDETKVILGGKQGNVAIYDIEAQKIISDIELCSCAITSTSFVLDDTAVIVTNQVMSMYILQYPSLSTLCSLPLGLEKLNVRIGLNKDNFIVTNCTETVTIYDLTCFKEKNLIKSPLSPRNINENPEGHSEIITRKLEMGSIAACLDMSEDGSLLGFGLANGTVKLYHGESESELQSTHSLESPIEKICFSQHRKLLAVVTNKNKVVVMSIGAVFNIKHANEYHKTSVTALTFVRDDRYLITGGEDSLIIMHDMKVERSPYFLELFDYSVLWFKPSKDHRKLYYCQHTNKLMIWQAPVLSKNARYRKHTKKVNAVVFIPGTFELMSISEDGLAILWDCRNDQAQEILETLSPLTLAIVSKTSKFVMIASDRPSIIRWNLCTYKSYETEIGTKIKCIRLSPDEQFLAVGDEACRIVIFNVVDMSKKAIIKGHTQEVTETYFIKDNMGIISSSRDSTVTHWNLETLEKVKSFYGHTKPVTCMLVSFDEKIVVTGSEDYTVNIWSIVGILMHTLHQQSTTQGLYITKNTRYLVTIETSQLNFWQLDNLTLTFQRDLNSAQCVRFSYDDKSIAIAQGNTIFVEENPLIADNVRVTGKSRGSSHKFMNYILQIFNDNIRSEYLDMYSQWIFTPYVIGIAHILAYKNKYDILHRALVETENKASFCYTIKDETPLSISVEMDHKTCIEICLKYLKKDFTNKNKLAYVPLCKCLTQLNLLDISSIPKLYEMLFVRDESIHLPNYCVDGALLPKISYSDYHLIDVETLLPKDSVSTHGQSIVFYHSLCPLDIDVGTLGSISFLESLLDCNYSEIFRSKFIQVLLRDKWDKIKWSIYTQGFLYILYLVLLSFYCIFFMDSFSYLIVLFIVHILLFLYEVIQIATDKYDYWKDVWNILDQLRGVSFSLYAVLFWYGDSNRLILLIVIIFSWTRGISYFRMFEGTRYMVRLLSEVIKDMQVFFIILFYSTLAFAFILYLNDPKFTFGEYVTISYRLDLGDFGGDYQGVFDWIIFFLATVINPLIMLNLLISIMSDTYSKVQETNDIANYQELTEMIIEIEKLMFWKRSLCQRYYLQQCDYLKGYEQSGDKLIEKIKNMKVQINLIQSEVHLCYEEIKKNNELTQSVLSQNQQMISMLMQKFDLDSNS</sequence>
<keyword evidence="2" id="KW-0677">Repeat</keyword>
<comment type="caution">
    <text evidence="5">The sequence shown here is derived from an EMBL/GenBank/DDBJ whole genome shotgun (WGS) entry which is preliminary data.</text>
</comment>
<feature type="transmembrane region" description="Helical" evidence="4">
    <location>
        <begin position="885"/>
        <end position="907"/>
    </location>
</feature>
<evidence type="ECO:0000256" key="4">
    <source>
        <dbReference type="SAM" id="Phobius"/>
    </source>
</evidence>
<dbReference type="OrthoDB" id="437584at2759"/>
<dbReference type="PANTHER" id="PTHR19848:SF8">
    <property type="entry name" value="F-BOX AND WD REPEAT DOMAIN CONTAINING 7"/>
    <property type="match status" value="1"/>
</dbReference>
<evidence type="ECO:0000256" key="3">
    <source>
        <dbReference type="PROSITE-ProRule" id="PRU00221"/>
    </source>
</evidence>
<evidence type="ECO:0000256" key="1">
    <source>
        <dbReference type="ARBA" id="ARBA00022574"/>
    </source>
</evidence>
<evidence type="ECO:0000313" key="6">
    <source>
        <dbReference type="Proteomes" id="UP000187209"/>
    </source>
</evidence>
<keyword evidence="4" id="KW-0472">Membrane</keyword>
<dbReference type="AlphaFoldDB" id="A0A1R2AQ83"/>
<organism evidence="5 6">
    <name type="scientific">Stentor coeruleus</name>
    <dbReference type="NCBI Taxonomy" id="5963"/>
    <lineage>
        <taxon>Eukaryota</taxon>
        <taxon>Sar</taxon>
        <taxon>Alveolata</taxon>
        <taxon>Ciliophora</taxon>
        <taxon>Postciliodesmatophora</taxon>
        <taxon>Heterotrichea</taxon>
        <taxon>Heterotrichida</taxon>
        <taxon>Stentoridae</taxon>
        <taxon>Stentor</taxon>
    </lineage>
</organism>
<gene>
    <name evidence="5" type="ORF">SteCoe_36391</name>
</gene>
<feature type="repeat" description="WD" evidence="3">
    <location>
        <begin position="528"/>
        <end position="561"/>
    </location>
</feature>
<feature type="transmembrane region" description="Helical" evidence="4">
    <location>
        <begin position="969"/>
        <end position="987"/>
    </location>
</feature>
<dbReference type="Gene3D" id="2.130.10.10">
    <property type="entry name" value="YVTN repeat-like/Quinoprotein amine dehydrogenase"/>
    <property type="match status" value="3"/>
</dbReference>
<feature type="transmembrane region" description="Helical" evidence="4">
    <location>
        <begin position="913"/>
        <end position="933"/>
    </location>
</feature>
<dbReference type="InterPro" id="IPR036322">
    <property type="entry name" value="WD40_repeat_dom_sf"/>
</dbReference>
<feature type="transmembrane region" description="Helical" evidence="4">
    <location>
        <begin position="1058"/>
        <end position="1077"/>
    </location>
</feature>
<feature type="repeat" description="WD" evidence="3">
    <location>
        <begin position="486"/>
        <end position="527"/>
    </location>
</feature>
<dbReference type="PROSITE" id="PS50082">
    <property type="entry name" value="WD_REPEATS_2"/>
    <property type="match status" value="3"/>
</dbReference>
<dbReference type="Proteomes" id="UP000187209">
    <property type="component" value="Unassembled WGS sequence"/>
</dbReference>
<dbReference type="InterPro" id="IPR015943">
    <property type="entry name" value="WD40/YVTN_repeat-like_dom_sf"/>
</dbReference>
<accession>A0A1R2AQ83</accession>
<dbReference type="PROSITE" id="PS50294">
    <property type="entry name" value="WD_REPEATS_REGION"/>
    <property type="match status" value="2"/>
</dbReference>
<dbReference type="InterPro" id="IPR001680">
    <property type="entry name" value="WD40_rpt"/>
</dbReference>
<dbReference type="SMART" id="SM00320">
    <property type="entry name" value="WD40"/>
    <property type="match status" value="7"/>
</dbReference>
<feature type="transmembrane region" description="Helical" evidence="4">
    <location>
        <begin position="1008"/>
        <end position="1026"/>
    </location>
</feature>
<reference evidence="5 6" key="1">
    <citation type="submission" date="2016-11" db="EMBL/GenBank/DDBJ databases">
        <title>The macronuclear genome of Stentor coeruleus: a giant cell with tiny introns.</title>
        <authorList>
            <person name="Slabodnick M."/>
            <person name="Ruby J.G."/>
            <person name="Reiff S.B."/>
            <person name="Swart E.C."/>
            <person name="Gosai S."/>
            <person name="Prabakaran S."/>
            <person name="Witkowska E."/>
            <person name="Larue G.E."/>
            <person name="Fisher S."/>
            <person name="Freeman R.M."/>
            <person name="Gunawardena J."/>
            <person name="Chu W."/>
            <person name="Stover N.A."/>
            <person name="Gregory B.D."/>
            <person name="Nowacki M."/>
            <person name="Derisi J."/>
            <person name="Roy S.W."/>
            <person name="Marshall W.F."/>
            <person name="Sood P."/>
        </authorList>
    </citation>
    <scope>NUCLEOTIDE SEQUENCE [LARGE SCALE GENOMIC DNA]</scope>
    <source>
        <strain evidence="5">WM001</strain>
    </source>
</reference>
<keyword evidence="6" id="KW-1185">Reference proteome</keyword>
<dbReference type="SUPFAM" id="SSF50998">
    <property type="entry name" value="Quinoprotein alcohol dehydrogenase-like"/>
    <property type="match status" value="1"/>
</dbReference>
<name>A0A1R2AQ83_9CILI</name>
<evidence type="ECO:0000313" key="5">
    <source>
        <dbReference type="EMBL" id="OMJ66682.1"/>
    </source>
</evidence>
<dbReference type="PANTHER" id="PTHR19848">
    <property type="entry name" value="WD40 REPEAT PROTEIN"/>
    <property type="match status" value="1"/>
</dbReference>
<keyword evidence="4" id="KW-1133">Transmembrane helix</keyword>
<dbReference type="Pfam" id="PF00400">
    <property type="entry name" value="WD40"/>
    <property type="match status" value="3"/>
</dbReference>
<keyword evidence="1 3" id="KW-0853">WD repeat</keyword>